<dbReference type="EMBL" id="CSBK01004997">
    <property type="protein sequence ID" value="CPC30982.1"/>
    <property type="molecule type" value="Genomic_DNA"/>
</dbReference>
<evidence type="ECO:0000313" key="1">
    <source>
        <dbReference type="EMBL" id="CPC30982.1"/>
    </source>
</evidence>
<protein>
    <submittedName>
        <fullName evidence="1">Uncharacterized protein</fullName>
    </submittedName>
</protein>
<sequence>MGKEVPWTSTVTRMTTETTKMIRLRSGNGAPLLVVIGTASAAASDTAPRKPAQLVTQR</sequence>
<dbReference type="Proteomes" id="UP000039021">
    <property type="component" value="Unassembled WGS sequence"/>
</dbReference>
<organism evidence="1 2">
    <name type="scientific">Mycobacterium tuberculosis</name>
    <dbReference type="NCBI Taxonomy" id="1773"/>
    <lineage>
        <taxon>Bacteria</taxon>
        <taxon>Bacillati</taxon>
        <taxon>Actinomycetota</taxon>
        <taxon>Actinomycetes</taxon>
        <taxon>Mycobacteriales</taxon>
        <taxon>Mycobacteriaceae</taxon>
        <taxon>Mycobacterium</taxon>
        <taxon>Mycobacterium tuberculosis complex</taxon>
    </lineage>
</organism>
<dbReference type="AlphaFoldDB" id="A0A916LIM7"/>
<name>A0A916LIM7_MYCTX</name>
<accession>A0A916LIM7</accession>
<comment type="caution">
    <text evidence="1">The sequence shown here is derived from an EMBL/GenBank/DDBJ whole genome shotgun (WGS) entry which is preliminary data.</text>
</comment>
<evidence type="ECO:0000313" key="2">
    <source>
        <dbReference type="Proteomes" id="UP000039021"/>
    </source>
</evidence>
<proteinExistence type="predicted"/>
<reference evidence="2" key="1">
    <citation type="submission" date="2015-03" db="EMBL/GenBank/DDBJ databases">
        <authorList>
            <consortium name="Pathogen Informatics"/>
        </authorList>
    </citation>
    <scope>NUCLEOTIDE SEQUENCE [LARGE SCALE GENOMIC DNA]</scope>
    <source>
        <strain evidence="2">N09902308</strain>
    </source>
</reference>
<gene>
    <name evidence="1" type="ORF">ERS007739_05653</name>
</gene>